<accession>G0NQP6</accession>
<dbReference type="FunCoup" id="G0NQP6">
    <property type="interactions" value="26"/>
</dbReference>
<evidence type="ECO:0000259" key="1">
    <source>
        <dbReference type="PROSITE" id="PS50181"/>
    </source>
</evidence>
<dbReference type="Pfam" id="PF00646">
    <property type="entry name" value="F-box"/>
    <property type="match status" value="1"/>
</dbReference>
<dbReference type="Proteomes" id="UP000008068">
    <property type="component" value="Unassembled WGS sequence"/>
</dbReference>
<keyword evidence="3" id="KW-1185">Reference proteome</keyword>
<dbReference type="InterPro" id="IPR041426">
    <property type="entry name" value="Mos1_HTH"/>
</dbReference>
<dbReference type="Pfam" id="PF01827">
    <property type="entry name" value="FTH"/>
    <property type="match status" value="1"/>
</dbReference>
<dbReference type="eggNOG" id="ENOG502TJHM">
    <property type="taxonomic scope" value="Eukaryota"/>
</dbReference>
<dbReference type="EMBL" id="GL379927">
    <property type="protein sequence ID" value="EGT35884.1"/>
    <property type="molecule type" value="Genomic_DNA"/>
</dbReference>
<dbReference type="OMA" id="LETICIN"/>
<dbReference type="InterPro" id="IPR001810">
    <property type="entry name" value="F-box_dom"/>
</dbReference>
<evidence type="ECO:0000313" key="2">
    <source>
        <dbReference type="EMBL" id="EGT35884.1"/>
    </source>
</evidence>
<dbReference type="InParanoid" id="G0NQP6"/>
<feature type="domain" description="F-box" evidence="1">
    <location>
        <begin position="162"/>
        <end position="208"/>
    </location>
</feature>
<dbReference type="Pfam" id="PF17906">
    <property type="entry name" value="HTH_48"/>
    <property type="match status" value="2"/>
</dbReference>
<dbReference type="OrthoDB" id="5859751at2759"/>
<dbReference type="PANTHER" id="PTHR23015">
    <property type="entry name" value="UNCHARACTERIZED C.ELEGANS PROTEIN"/>
    <property type="match status" value="1"/>
</dbReference>
<evidence type="ECO:0000313" key="3">
    <source>
        <dbReference type="Proteomes" id="UP000008068"/>
    </source>
</evidence>
<dbReference type="STRING" id="135651.G0NQP6"/>
<dbReference type="InterPro" id="IPR002900">
    <property type="entry name" value="DUF38/FTH_CAE_spp"/>
</dbReference>
<dbReference type="PANTHER" id="PTHR23015:SF4">
    <property type="entry name" value="DUF38 DOMAIN-CONTAINING PROTEIN-RELATED"/>
    <property type="match status" value="1"/>
</dbReference>
<dbReference type="GO" id="GO:0045087">
    <property type="term" value="P:innate immune response"/>
    <property type="evidence" value="ECO:0007669"/>
    <property type="project" value="TreeGrafter"/>
</dbReference>
<name>G0NQP6_CAEBE</name>
<sequence length="453" mass="54113">MSEFFKSNPMALRHCLLYKFLQKNAIEQVYSVFCMVIGYDVIKKEDFYSYSNQFDRGVFDINDDRGSITDMRDVLRSDKYALRACILYESLKYELTERVYKTLWPKSNSLAHKSNPIFSIYNYFCKVIGDDVMDYREFEFWFYRFLNGDFDLNYVRDKDKKTYELMDMPVVVMKNIVEYLDIFDRMKLAKTSQSLQTFVEDTKLLHHTLKLNISPYMATISFSSSVCIKYIREGKDCVKNYKKRETLIQNVSYWKQAFLDFKHFLKNPKLHLNTFFIESDVDNENVFDDLEDTLKFTHFLSVKNVFLVGHSWELLAKILPVLKPGYLKTINIDSHNPNVDSMEKVFETKQWKQAKYFKMDGACFIWPLRNLYHFKEVTIRLEKLSLEDVREMKEVLFNSSDFEKCSMAFSREIDMSVCEQEFGNLYHSPAPNSTDYFKIKVEDHHFEVTRRKR</sequence>
<dbReference type="HOGENOM" id="CLU_030831_3_3_1"/>
<dbReference type="SMART" id="SM00256">
    <property type="entry name" value="FBOX"/>
    <property type="match status" value="1"/>
</dbReference>
<reference evidence="3" key="1">
    <citation type="submission" date="2011-07" db="EMBL/GenBank/DDBJ databases">
        <authorList>
            <consortium name="Caenorhabditis brenneri Sequencing and Analysis Consortium"/>
            <person name="Wilson R.K."/>
        </authorList>
    </citation>
    <scope>NUCLEOTIDE SEQUENCE [LARGE SCALE GENOMIC DNA]</scope>
    <source>
        <strain evidence="3">PB2801</strain>
    </source>
</reference>
<proteinExistence type="predicted"/>
<dbReference type="AlphaFoldDB" id="G0NQP6"/>
<gene>
    <name evidence="2" type="ORF">CAEBREN_02505</name>
</gene>
<organism evidence="3">
    <name type="scientific">Caenorhabditis brenneri</name>
    <name type="common">Nematode worm</name>
    <dbReference type="NCBI Taxonomy" id="135651"/>
    <lineage>
        <taxon>Eukaryota</taxon>
        <taxon>Metazoa</taxon>
        <taxon>Ecdysozoa</taxon>
        <taxon>Nematoda</taxon>
        <taxon>Chromadorea</taxon>
        <taxon>Rhabditida</taxon>
        <taxon>Rhabditina</taxon>
        <taxon>Rhabditomorpha</taxon>
        <taxon>Rhabditoidea</taxon>
        <taxon>Rhabditidae</taxon>
        <taxon>Peloderinae</taxon>
        <taxon>Caenorhabditis</taxon>
    </lineage>
</organism>
<dbReference type="PROSITE" id="PS50181">
    <property type="entry name" value="FBOX"/>
    <property type="match status" value="1"/>
</dbReference>
<protein>
    <recommendedName>
        <fullName evidence="1">F-box domain-containing protein</fullName>
    </recommendedName>
</protein>
<dbReference type="InterPro" id="IPR040161">
    <property type="entry name" value="FB224"/>
</dbReference>